<dbReference type="STRING" id="53468.A0A0R3U3P8"/>
<evidence type="ECO:0000313" key="1">
    <source>
        <dbReference type="EMBL" id="VDD75211.1"/>
    </source>
</evidence>
<accession>A0A0R3U3P8</accession>
<dbReference type="OrthoDB" id="6241807at2759"/>
<dbReference type="EMBL" id="UXSR01000138">
    <property type="protein sequence ID" value="VDD75211.1"/>
    <property type="molecule type" value="Genomic_DNA"/>
</dbReference>
<sequence>MDYYMSASAQNIPVDIIRLELDGENIPSYREIDGRIFLDLNNSVKVQNITLVVAKSMNITSTNGKIQVINRGIERIRHLAPTATTQSRGGYYGYNNAHNSEAGDVGSPKSITTINPITDVVTLGTGEHAIPFTLWVPKTEMPSFTYVNPANGTVIVNCYALYAEITINGKTYRTDAISIWVPAIGRTSAGLGFSNGDREMAIEKKFVTRDAPIRAVFGDTTSEVKKVRARVVARIQYHPARLQESVEIIPWTSLKRKSGAKSDVLESYNSDNYNQKLAGDWKHYWESTTFQLGSSLPPTVNLHNFRLEYLLQVLDDGDTVYEAPVILVDELSDEEITPPQISADMLRKSAFSVQ</sequence>
<dbReference type="AlphaFoldDB" id="A0A0R3U3P8"/>
<proteinExistence type="predicted"/>
<reference evidence="1 2" key="1">
    <citation type="submission" date="2018-10" db="EMBL/GenBank/DDBJ databases">
        <authorList>
            <consortium name="Pathogen Informatics"/>
        </authorList>
    </citation>
    <scope>NUCLEOTIDE SEQUENCE [LARGE SCALE GENOMIC DNA]</scope>
</reference>
<name>A0A0R3U3P8_MESCO</name>
<gene>
    <name evidence="1" type="ORF">MCOS_LOCUS1214</name>
</gene>
<protein>
    <recommendedName>
        <fullName evidence="3">Arrestin-like N-terminal domain-containing protein</fullName>
    </recommendedName>
</protein>
<keyword evidence="2" id="KW-1185">Reference proteome</keyword>
<evidence type="ECO:0008006" key="3">
    <source>
        <dbReference type="Google" id="ProtNLM"/>
    </source>
</evidence>
<evidence type="ECO:0000313" key="2">
    <source>
        <dbReference type="Proteomes" id="UP000267029"/>
    </source>
</evidence>
<dbReference type="Proteomes" id="UP000267029">
    <property type="component" value="Unassembled WGS sequence"/>
</dbReference>
<organism evidence="1 2">
    <name type="scientific">Mesocestoides corti</name>
    <name type="common">Flatworm</name>
    <dbReference type="NCBI Taxonomy" id="53468"/>
    <lineage>
        <taxon>Eukaryota</taxon>
        <taxon>Metazoa</taxon>
        <taxon>Spiralia</taxon>
        <taxon>Lophotrochozoa</taxon>
        <taxon>Platyhelminthes</taxon>
        <taxon>Cestoda</taxon>
        <taxon>Eucestoda</taxon>
        <taxon>Cyclophyllidea</taxon>
        <taxon>Mesocestoididae</taxon>
        <taxon>Mesocestoides</taxon>
    </lineage>
</organism>